<proteinExistence type="predicted"/>
<dbReference type="AlphaFoldDB" id="A0A9D1JME6"/>
<organism evidence="1 2">
    <name type="scientific">Candidatus Scatousia excrementigallinarum</name>
    <dbReference type="NCBI Taxonomy" id="2840935"/>
    <lineage>
        <taxon>Bacteria</taxon>
        <taxon>Candidatus Scatousia</taxon>
    </lineage>
</organism>
<accession>A0A9D1JME6</accession>
<comment type="caution">
    <text evidence="1">The sequence shown here is derived from an EMBL/GenBank/DDBJ whole genome shotgun (WGS) entry which is preliminary data.</text>
</comment>
<name>A0A9D1JME6_9BACT</name>
<sequence>MKILNIKKWLIAAFVVSVILCSILLILNSNFNNVAYADSNSSSTSNTIQIDGSKSVYRGESEKYIARSTSDFSFIVFSVDDNNIIIQEVNEDSVILYITDDALLYSVFTLTAEDQVTNARATLQIMVLPVYADSIEKVGMSVGGVPIDSENPIVQPGDKIDIRIESFKVDDVVYGISNNVTYPDFAVVLDDSSTGLATIDEFKISVLVSESQTEDNPFIKFTIVVIQHKAPLQIQNLTKEIVVNIYNPVKSLTVEKISGESHRDSTLKYNVRYNANNVASIKGYKIRVVPIEDAIVDNESYFDVYSNTIYDFSIEIDKQAPYGAGITVYVISMDNNQIYDEFSVLVNLLEESYSVEYSKDYQGANNPNNGIQLIEVNNKTQLRNNYNVDFYLRGATTQTLYTVGELRQWGVDIELTYNGGGYLEIIDNKKISMKNNAPAYTNNQKTTFQYQIEISDGKKSYATINKSIEVFRPLGNSLPTSFYLSGASNGLITTTSYSVVITLQGSNFTARASDIAFTSSDPTFTVNNKIFKALSPASASDLITITAYSTAYYNGKDLDSNWRPQLTVKRRFVASQNHLAKLKNASSSDTYYLINDISLTGYWTPISFKGTLEGQYHKILNLKISASTNKDAPYGLFSENLGSVKNLILSNYTINISASNSAFIAVGAIAGFNGYQAQVYDCTVEKGTITVNYHYAHVGTIVGQNQGLIYNCFSMRDNVVKGYSYLGGIAGFNTSGGVIQACNSYTDIYYTWNTENKSVGGIVGYNDTNSIVTTSYYGGYIEWKCTIDDSSIKPSIGYIIGCNKGNYSSCQTISPSNLIECKSGGWWLWSWNQSDNCFKIDGGNIGSA</sequence>
<protein>
    <submittedName>
        <fullName evidence="1">Uncharacterized protein</fullName>
    </submittedName>
</protein>
<evidence type="ECO:0000313" key="1">
    <source>
        <dbReference type="EMBL" id="HIS35826.1"/>
    </source>
</evidence>
<dbReference type="Gene3D" id="2.160.20.110">
    <property type="match status" value="1"/>
</dbReference>
<reference evidence="1" key="2">
    <citation type="journal article" date="2021" name="PeerJ">
        <title>Extensive microbial diversity within the chicken gut microbiome revealed by metagenomics and culture.</title>
        <authorList>
            <person name="Gilroy R."/>
            <person name="Ravi A."/>
            <person name="Getino M."/>
            <person name="Pursley I."/>
            <person name="Horton D.L."/>
            <person name="Alikhan N.F."/>
            <person name="Baker D."/>
            <person name="Gharbi K."/>
            <person name="Hall N."/>
            <person name="Watson M."/>
            <person name="Adriaenssens E.M."/>
            <person name="Foster-Nyarko E."/>
            <person name="Jarju S."/>
            <person name="Secka A."/>
            <person name="Antonio M."/>
            <person name="Oren A."/>
            <person name="Chaudhuri R.R."/>
            <person name="La Ragione R."/>
            <person name="Hildebrand F."/>
            <person name="Pallen M.J."/>
        </authorList>
    </citation>
    <scope>NUCLEOTIDE SEQUENCE</scope>
    <source>
        <strain evidence="1">6276</strain>
    </source>
</reference>
<dbReference type="Proteomes" id="UP000823928">
    <property type="component" value="Unassembled WGS sequence"/>
</dbReference>
<dbReference type="EMBL" id="DVIU01000088">
    <property type="protein sequence ID" value="HIS35826.1"/>
    <property type="molecule type" value="Genomic_DNA"/>
</dbReference>
<evidence type="ECO:0000313" key="2">
    <source>
        <dbReference type="Proteomes" id="UP000823928"/>
    </source>
</evidence>
<gene>
    <name evidence="1" type="ORF">IAC10_04255</name>
</gene>
<reference evidence="1" key="1">
    <citation type="submission" date="2020-10" db="EMBL/GenBank/DDBJ databases">
        <authorList>
            <person name="Gilroy R."/>
        </authorList>
    </citation>
    <scope>NUCLEOTIDE SEQUENCE</scope>
    <source>
        <strain evidence="1">6276</strain>
    </source>
</reference>